<proteinExistence type="predicted"/>
<feature type="domain" description="XPG-I" evidence="4">
    <location>
        <begin position="117"/>
        <end position="190"/>
    </location>
</feature>
<dbReference type="SUPFAM" id="SSF47807">
    <property type="entry name" value="5' to 3' exonuclease, C-terminal subdomain"/>
    <property type="match status" value="1"/>
</dbReference>
<dbReference type="Gene3D" id="1.10.150.20">
    <property type="entry name" value="5' to 3' exonuclease, C-terminal subdomain"/>
    <property type="match status" value="1"/>
</dbReference>
<evidence type="ECO:0000256" key="2">
    <source>
        <dbReference type="ARBA" id="ARBA00022801"/>
    </source>
</evidence>
<evidence type="ECO:0000313" key="6">
    <source>
        <dbReference type="Proteomes" id="UP000192596"/>
    </source>
</evidence>
<keyword evidence="2" id="KW-0378">Hydrolase</keyword>
<evidence type="ECO:0000256" key="3">
    <source>
        <dbReference type="SAM" id="MobiDB-lite"/>
    </source>
</evidence>
<evidence type="ECO:0000259" key="4">
    <source>
        <dbReference type="SMART" id="SM00484"/>
    </source>
</evidence>
<keyword evidence="1" id="KW-0540">Nuclease</keyword>
<dbReference type="SUPFAM" id="SSF88723">
    <property type="entry name" value="PIN domain-like"/>
    <property type="match status" value="1"/>
</dbReference>
<keyword evidence="6" id="KW-1185">Reference proteome</keyword>
<dbReference type="Pfam" id="PF00867">
    <property type="entry name" value="XPG_I"/>
    <property type="match status" value="1"/>
</dbReference>
<dbReference type="Gene3D" id="3.40.50.1010">
    <property type="entry name" value="5'-nuclease"/>
    <property type="match status" value="2"/>
</dbReference>
<feature type="compositionally biased region" description="Low complexity" evidence="3">
    <location>
        <begin position="586"/>
        <end position="604"/>
    </location>
</feature>
<dbReference type="InterPro" id="IPR029060">
    <property type="entry name" value="PIN-like_dom_sf"/>
</dbReference>
<dbReference type="AlphaFoldDB" id="A0A1V8SFD9"/>
<dbReference type="InterPro" id="IPR006084">
    <property type="entry name" value="XPG/Rad2"/>
</dbReference>
<dbReference type="OrthoDB" id="2959108at2759"/>
<reference evidence="6" key="1">
    <citation type="submission" date="2017-03" db="EMBL/GenBank/DDBJ databases">
        <title>Genomes of endolithic fungi from Antarctica.</title>
        <authorList>
            <person name="Coleine C."/>
            <person name="Masonjones S."/>
            <person name="Stajich J.E."/>
        </authorList>
    </citation>
    <scope>NUCLEOTIDE SEQUENCE [LARGE SCALE GENOMIC DNA]</scope>
    <source>
        <strain evidence="6">CCFEE 5527</strain>
    </source>
</reference>
<feature type="region of interest" description="Disordered" evidence="3">
    <location>
        <begin position="410"/>
        <end position="442"/>
    </location>
</feature>
<dbReference type="PANTHER" id="PTHR11081">
    <property type="entry name" value="FLAP ENDONUCLEASE FAMILY MEMBER"/>
    <property type="match status" value="1"/>
</dbReference>
<name>A0A1V8SFD9_9PEZI</name>
<dbReference type="InterPro" id="IPR036279">
    <property type="entry name" value="5-3_exonuclease_C_sf"/>
</dbReference>
<dbReference type="InterPro" id="IPR006086">
    <property type="entry name" value="XPG-I_dom"/>
</dbReference>
<organism evidence="5 6">
    <name type="scientific">Cryoendolithus antarcticus</name>
    <dbReference type="NCBI Taxonomy" id="1507870"/>
    <lineage>
        <taxon>Eukaryota</taxon>
        <taxon>Fungi</taxon>
        <taxon>Dikarya</taxon>
        <taxon>Ascomycota</taxon>
        <taxon>Pezizomycotina</taxon>
        <taxon>Dothideomycetes</taxon>
        <taxon>Dothideomycetidae</taxon>
        <taxon>Cladosporiales</taxon>
        <taxon>Cladosporiaceae</taxon>
        <taxon>Cryoendolithus</taxon>
    </lineage>
</organism>
<dbReference type="SMART" id="SM00484">
    <property type="entry name" value="XPGI"/>
    <property type="match status" value="1"/>
</dbReference>
<evidence type="ECO:0000313" key="5">
    <source>
        <dbReference type="EMBL" id="OQN97878.1"/>
    </source>
</evidence>
<dbReference type="PANTHER" id="PTHR11081:SF62">
    <property type="entry name" value="XPG-I DOMAIN-CONTAINING PROTEIN"/>
    <property type="match status" value="1"/>
</dbReference>
<sequence>MGIAGLWEVIGDGEVTTIADFATKHFETEGRPLRIAVDEAGWRFNNLTDAQVAQIREKEAAANPIEKTILWRILRLMKLNIQMIFVFDGARRPWKRGRRGGGKVDYERIKLLEQTLDHLKVPRHRAPAEAEAECAKMQQAGIVDVVWSDDSDCFMFGATCQMEAHKVGGKRVEGHVRVHYADRILAKHDLDAESLVLFAMLSGGDYNVTGVPGCGPQAAKLLSRRALGVANELCRVEKREFPAWRVKLEDAMRSVNKLAQLPPGFPDLKALNHYRRPTISSLEQIQSLRGLRRGWEQQVDQRKLRILLRQRYNIWTKGYIKHLAPIFMTKHLAQCNSDEVRRDNDSRFDIKLKHTRKKKHDAGEDQPAASEAKVTFNPLPATKDGVHYDPAKRIECEVLTCVLHHGLPPGSLQEPEFVARKPRKKSTAAEQATNSVADDPHETAIVLPLDIRHDSSSALPTASQTSSTTTKKCGRPPKAKSAASDAGPPSKKRRKAAPASIQEHQPVASFRHARTVEFKKPTVIDLDGSDSEHDLRDALDLAAGRSHSPSSPGLFCTPAAKHLLIAPPPNPDLNSIPVAPGSEELISPSSSPSSPIAVQPVPQSEEARLEEPLSPAALRARRLAIFDPALRVKVTSGAMPQSSQVSELAKFTVNAGVCEIIDLT</sequence>
<dbReference type="InParanoid" id="A0A1V8SFD9"/>
<dbReference type="GO" id="GO:0017108">
    <property type="term" value="F:5'-flap endonuclease activity"/>
    <property type="evidence" value="ECO:0007669"/>
    <property type="project" value="TreeGrafter"/>
</dbReference>
<feature type="region of interest" description="Disordered" evidence="3">
    <location>
        <begin position="456"/>
        <end position="514"/>
    </location>
</feature>
<feature type="compositionally biased region" description="Low complexity" evidence="3">
    <location>
        <begin position="456"/>
        <end position="470"/>
    </location>
</feature>
<protein>
    <recommendedName>
        <fullName evidence="4">XPG-I domain-containing protein</fullName>
    </recommendedName>
</protein>
<gene>
    <name evidence="5" type="ORF">B0A48_16189</name>
</gene>
<dbReference type="EMBL" id="NAJO01000050">
    <property type="protein sequence ID" value="OQN97878.1"/>
    <property type="molecule type" value="Genomic_DNA"/>
</dbReference>
<comment type="caution">
    <text evidence="5">The sequence shown here is derived from an EMBL/GenBank/DDBJ whole genome shotgun (WGS) entry which is preliminary data.</text>
</comment>
<dbReference type="STRING" id="1507870.A0A1V8SFD9"/>
<dbReference type="Pfam" id="PF00752">
    <property type="entry name" value="XPG_N"/>
    <property type="match status" value="1"/>
</dbReference>
<dbReference type="InterPro" id="IPR006085">
    <property type="entry name" value="XPG_DNA_repair_N"/>
</dbReference>
<accession>A0A1V8SFD9</accession>
<dbReference type="CDD" id="cd09870">
    <property type="entry name" value="PIN_YEN1"/>
    <property type="match status" value="1"/>
</dbReference>
<feature type="region of interest" description="Disordered" evidence="3">
    <location>
        <begin position="354"/>
        <end position="376"/>
    </location>
</feature>
<dbReference type="GO" id="GO:0006281">
    <property type="term" value="P:DNA repair"/>
    <property type="evidence" value="ECO:0007669"/>
    <property type="project" value="UniProtKB-ARBA"/>
</dbReference>
<dbReference type="PRINTS" id="PR00853">
    <property type="entry name" value="XPGRADSUPER"/>
</dbReference>
<feature type="region of interest" description="Disordered" evidence="3">
    <location>
        <begin position="574"/>
        <end position="604"/>
    </location>
</feature>
<evidence type="ECO:0000256" key="1">
    <source>
        <dbReference type="ARBA" id="ARBA00022722"/>
    </source>
</evidence>
<dbReference type="Proteomes" id="UP000192596">
    <property type="component" value="Unassembled WGS sequence"/>
</dbReference>